<dbReference type="CDD" id="cd02270">
    <property type="entry name" value="meso-DAPDH_N"/>
    <property type="match status" value="1"/>
</dbReference>
<evidence type="ECO:0000256" key="8">
    <source>
        <dbReference type="ARBA" id="ARBA00022915"/>
    </source>
</evidence>
<dbReference type="SMR" id="A0A953IAV1"/>
<evidence type="ECO:0000256" key="11">
    <source>
        <dbReference type="ARBA" id="ARBA00052023"/>
    </source>
</evidence>
<accession>A0A953IAV1</accession>
<dbReference type="GO" id="GO:0047850">
    <property type="term" value="F:diaminopimelate dehydrogenase activity"/>
    <property type="evidence" value="ECO:0007669"/>
    <property type="project" value="UniProtKB-UniRule"/>
</dbReference>
<dbReference type="GO" id="GO:0000166">
    <property type="term" value="F:nucleotide binding"/>
    <property type="evidence" value="ECO:0007669"/>
    <property type="project" value="UniProtKB-KW"/>
</dbReference>
<dbReference type="InterPro" id="IPR036291">
    <property type="entry name" value="NAD(P)-bd_dom_sf"/>
</dbReference>
<sequence length="299" mass="32457">MDKLRVAVVGYGNVGRYALEAVQAAPDMELVGVVRRKVLAATPPELTGVRVVTDISQLEGVQGALLCVPTRSVPEYAEAMLRRGIHTVDSYDIHGDLADLRRRLDPVAREHGAAAVISAGWDPGTDSIIRALLEFMAPKGITYTNFGPGMSMGHSVAVKAIPGVRDALSMTIPAGMGVHKRAVYVELEPGADFAEVERAIKTDPYFVRDETRVTQVETVSALMDVGHGVVMERKGVSGATHNQLFRFEMRINNPALTAQVMVAALRAAARQKPGCYTMIEIPVIDYLPGDREAWIRKLV</sequence>
<evidence type="ECO:0000256" key="7">
    <source>
        <dbReference type="ARBA" id="ARBA00022857"/>
    </source>
</evidence>
<keyword evidence="13" id="KW-0547">Nucleotide-binding</keyword>
<dbReference type="NCBIfam" id="TIGR01921">
    <property type="entry name" value="DAP-DH"/>
    <property type="match status" value="1"/>
</dbReference>
<evidence type="ECO:0000256" key="2">
    <source>
        <dbReference type="ARBA" id="ARBA00007442"/>
    </source>
</evidence>
<evidence type="ECO:0000259" key="14">
    <source>
        <dbReference type="Pfam" id="PF01408"/>
    </source>
</evidence>
<name>A0A953IAV1_SYMTR</name>
<reference evidence="16" key="1">
    <citation type="submission" date="2017-11" db="EMBL/GenBank/DDBJ databases">
        <title>Three new genomes from thermophilic consortium.</title>
        <authorList>
            <person name="Quaggio R."/>
            <person name="Amgarten D."/>
            <person name="Setubal J.C."/>
        </authorList>
    </citation>
    <scope>NUCLEOTIDE SEQUENCE</scope>
    <source>
        <strain evidence="16">ZCTH01-B2</strain>
    </source>
</reference>
<dbReference type="PANTHER" id="PTHR31873:SF6">
    <property type="entry name" value="ASPARTATE DEHYDROGENASE DOMAIN-CONTAINING PROTEIN"/>
    <property type="match status" value="1"/>
</dbReference>
<evidence type="ECO:0000256" key="3">
    <source>
        <dbReference type="ARBA" id="ARBA00011738"/>
    </source>
</evidence>
<evidence type="ECO:0000256" key="9">
    <source>
        <dbReference type="ARBA" id="ARBA00023002"/>
    </source>
</evidence>
<keyword evidence="9 12" id="KW-0560">Oxidoreductase</keyword>
<dbReference type="GO" id="GO:0009089">
    <property type="term" value="P:lysine biosynthetic process via diaminopimelate"/>
    <property type="evidence" value="ECO:0007669"/>
    <property type="project" value="UniProtKB-UniRule"/>
</dbReference>
<feature type="binding site" evidence="13">
    <location>
        <begin position="90"/>
        <end position="92"/>
    </location>
    <ligand>
        <name>NADP(+)</name>
        <dbReference type="ChEBI" id="CHEBI:58349"/>
    </ligand>
</feature>
<evidence type="ECO:0000256" key="12">
    <source>
        <dbReference type="PIRNR" id="PIRNR025648"/>
    </source>
</evidence>
<dbReference type="InterPro" id="IPR010190">
    <property type="entry name" value="Diaminopimelate_DH_Ddh"/>
</dbReference>
<comment type="subunit">
    <text evidence="3 12">Homodimer.</text>
</comment>
<feature type="binding site" evidence="13">
    <location>
        <begin position="35"/>
        <end position="37"/>
    </location>
    <ligand>
        <name>NADP(+)</name>
        <dbReference type="ChEBI" id="CHEBI:58349"/>
    </ligand>
</feature>
<evidence type="ECO:0000256" key="6">
    <source>
        <dbReference type="ARBA" id="ARBA00022605"/>
    </source>
</evidence>
<keyword evidence="6 12" id="KW-0028">Amino-acid biosynthesis</keyword>
<dbReference type="InterPro" id="IPR032094">
    <property type="entry name" value="Meso-DAP_DH_C"/>
</dbReference>
<evidence type="ECO:0000313" key="16">
    <source>
        <dbReference type="EMBL" id="MBY6275964.1"/>
    </source>
</evidence>
<dbReference type="PIRSF" id="PIRSF025648">
    <property type="entry name" value="DDH"/>
    <property type="match status" value="1"/>
</dbReference>
<feature type="binding site" evidence="13">
    <location>
        <begin position="119"/>
        <end position="123"/>
    </location>
    <ligand>
        <name>NADP(+)</name>
        <dbReference type="ChEBI" id="CHEBI:58349"/>
    </ligand>
</feature>
<comment type="function">
    <text evidence="12">Catalyzes the reversible NADPH-dependent reductive amination of L-2-amino-6-oxopimelate, the acyclic form of L-tetrahydrodipicolinate, to generate the meso compound, D,L-2,6-diaminopimelate.</text>
</comment>
<comment type="similarity">
    <text evidence="2 12">Belongs to the diaminopimelate dehydrogenase family.</text>
</comment>
<dbReference type="RefSeq" id="WP_273378864.1">
    <property type="nucleotide sequence ID" value="NZ_PIUK01000049.1"/>
</dbReference>
<feature type="binding site" evidence="13">
    <location>
        <position position="253"/>
    </location>
    <ligand>
        <name>substrate</name>
    </ligand>
</feature>
<dbReference type="SUPFAM" id="SSF51735">
    <property type="entry name" value="NAD(P)-binding Rossmann-fold domains"/>
    <property type="match status" value="1"/>
</dbReference>
<evidence type="ECO:0000256" key="4">
    <source>
        <dbReference type="ARBA" id="ARBA00012080"/>
    </source>
</evidence>
<dbReference type="SUPFAM" id="SSF55347">
    <property type="entry name" value="Glyceraldehyde-3-phosphate dehydrogenase-like, C-terminal domain"/>
    <property type="match status" value="1"/>
</dbReference>
<comment type="caution">
    <text evidence="16">The sequence shown here is derived from an EMBL/GenBank/DDBJ whole genome shotgun (WGS) entry which is preliminary data.</text>
</comment>
<comment type="catalytic activity">
    <reaction evidence="11 12">
        <text>meso-2,6-diaminopimelate + NADP(+) + H2O = (S)-2-amino-6-oxoheptanedioate + NH4(+) + NADPH + H(+)</text>
        <dbReference type="Rhea" id="RHEA:13561"/>
        <dbReference type="ChEBI" id="CHEBI:15377"/>
        <dbReference type="ChEBI" id="CHEBI:15378"/>
        <dbReference type="ChEBI" id="CHEBI:28938"/>
        <dbReference type="ChEBI" id="CHEBI:57783"/>
        <dbReference type="ChEBI" id="CHEBI:57791"/>
        <dbReference type="ChEBI" id="CHEBI:58349"/>
        <dbReference type="ChEBI" id="CHEBI:58556"/>
        <dbReference type="EC" id="1.4.1.16"/>
    </reaction>
</comment>
<keyword evidence="7 12" id="KW-0521">NADP</keyword>
<feature type="binding site" evidence="13">
    <location>
        <position position="227"/>
    </location>
    <ligand>
        <name>substrate</name>
    </ligand>
</feature>
<feature type="binding site" evidence="13">
    <location>
        <position position="181"/>
    </location>
    <ligand>
        <name>substrate</name>
    </ligand>
</feature>
<dbReference type="Pfam" id="PF16654">
    <property type="entry name" value="DAPDH_C"/>
    <property type="match status" value="1"/>
</dbReference>
<evidence type="ECO:0000256" key="1">
    <source>
        <dbReference type="ARBA" id="ARBA00004896"/>
    </source>
</evidence>
<feature type="binding site" evidence="13">
    <location>
        <begin position="67"/>
        <end position="70"/>
    </location>
    <ligand>
        <name>NADP(+)</name>
        <dbReference type="ChEBI" id="CHEBI:58349"/>
    </ligand>
</feature>
<keyword evidence="8 12" id="KW-0220">Diaminopimelate biosynthesis</keyword>
<comment type="pathway">
    <text evidence="1 12">Amino-acid biosynthesis; L-lysine biosynthesis via DAP pathway; DL-2,6-diaminopimelate from (S)-tetrahydrodipicolinate: step 1/1.</text>
</comment>
<dbReference type="GO" id="GO:0019877">
    <property type="term" value="P:diaminopimelate biosynthetic process"/>
    <property type="evidence" value="ECO:0007669"/>
    <property type="project" value="UniProtKB-UniRule"/>
</dbReference>
<evidence type="ECO:0000313" key="17">
    <source>
        <dbReference type="Proteomes" id="UP000732377"/>
    </source>
</evidence>
<organism evidence="16 17">
    <name type="scientific">Symbiobacterium thermophilum</name>
    <dbReference type="NCBI Taxonomy" id="2734"/>
    <lineage>
        <taxon>Bacteria</taxon>
        <taxon>Bacillati</taxon>
        <taxon>Bacillota</taxon>
        <taxon>Clostridia</taxon>
        <taxon>Eubacteriales</taxon>
        <taxon>Symbiobacteriaceae</taxon>
        <taxon>Symbiobacterium</taxon>
    </lineage>
</organism>
<feature type="binding site" evidence="13">
    <location>
        <begin position="11"/>
        <end position="14"/>
    </location>
    <ligand>
        <name>NADP(+)</name>
        <dbReference type="ChEBI" id="CHEBI:58349"/>
    </ligand>
</feature>
<gene>
    <name evidence="16" type="ORF">CWE10_07015</name>
</gene>
<dbReference type="Pfam" id="PF01408">
    <property type="entry name" value="GFO_IDH_MocA"/>
    <property type="match status" value="1"/>
</dbReference>
<dbReference type="EMBL" id="PIUK01000049">
    <property type="protein sequence ID" value="MBY6275964.1"/>
    <property type="molecule type" value="Genomic_DNA"/>
</dbReference>
<dbReference type="EC" id="1.4.1.16" evidence="4 12"/>
<feature type="domain" description="Meso-diaminopimelate D-dehydrogenase C-terminal" evidence="15">
    <location>
        <begin position="120"/>
        <end position="175"/>
    </location>
</feature>
<evidence type="ECO:0000256" key="10">
    <source>
        <dbReference type="ARBA" id="ARBA00023154"/>
    </source>
</evidence>
<evidence type="ECO:0000259" key="15">
    <source>
        <dbReference type="Pfam" id="PF16654"/>
    </source>
</evidence>
<feature type="domain" description="Gfo/Idh/MocA-like oxidoreductase N-terminal" evidence="14">
    <location>
        <begin position="4"/>
        <end position="88"/>
    </location>
</feature>
<proteinExistence type="inferred from homology"/>
<feature type="binding site" evidence="13">
    <location>
        <position position="171"/>
    </location>
    <ligand>
        <name>substrate</name>
    </ligand>
</feature>
<dbReference type="AlphaFoldDB" id="A0A953IAV1"/>
<keyword evidence="10 12" id="KW-0457">Lysine biosynthesis</keyword>
<dbReference type="InterPro" id="IPR000683">
    <property type="entry name" value="Gfo/Idh/MocA-like_OxRdtase_N"/>
</dbReference>
<dbReference type="Proteomes" id="UP000732377">
    <property type="component" value="Unassembled WGS sequence"/>
</dbReference>
<dbReference type="Gene3D" id="3.40.50.720">
    <property type="entry name" value="NAD(P)-binding Rossmann-like Domain"/>
    <property type="match status" value="1"/>
</dbReference>
<dbReference type="Gene3D" id="3.30.360.10">
    <property type="entry name" value="Dihydrodipicolinate Reductase, domain 2"/>
    <property type="match status" value="1"/>
</dbReference>
<protein>
    <recommendedName>
        <fullName evidence="5 12">Meso-diaminopimelate D-dehydrogenase</fullName>
        <shortName evidence="12">DAPDH</shortName>
        <shortName evidence="12">Meso-DAP dehydrogenase</shortName>
        <ecNumber evidence="4 12">1.4.1.16</ecNumber>
    </recommendedName>
</protein>
<evidence type="ECO:0000256" key="13">
    <source>
        <dbReference type="PIRSR" id="PIRSR025648-1"/>
    </source>
</evidence>
<dbReference type="PANTHER" id="PTHR31873">
    <property type="entry name" value="L-ASPARTATE DEHYDROGENASE-RELATED"/>
    <property type="match status" value="1"/>
</dbReference>
<evidence type="ECO:0000256" key="5">
    <source>
        <dbReference type="ARBA" id="ARBA00021654"/>
    </source>
</evidence>